<dbReference type="InterPro" id="IPR036864">
    <property type="entry name" value="Zn2-C6_fun-type_DNA-bd_sf"/>
</dbReference>
<reference evidence="7" key="1">
    <citation type="submission" date="2021-03" db="EMBL/GenBank/DDBJ databases">
        <authorList>
            <person name="Tagirdzhanova G."/>
        </authorList>
    </citation>
    <scope>NUCLEOTIDE SEQUENCE</scope>
</reference>
<dbReference type="Gene3D" id="4.10.240.10">
    <property type="entry name" value="Zn(2)-C6 fungal-type DNA-binding domain"/>
    <property type="match status" value="1"/>
</dbReference>
<feature type="domain" description="Zn(2)-C6 fungal-type" evidence="6">
    <location>
        <begin position="105"/>
        <end position="142"/>
    </location>
</feature>
<dbReference type="CDD" id="cd00067">
    <property type="entry name" value="GAL4"/>
    <property type="match status" value="1"/>
</dbReference>
<protein>
    <recommendedName>
        <fullName evidence="6">Zn(2)-C6 fungal-type domain-containing protein</fullName>
    </recommendedName>
</protein>
<gene>
    <name evidence="7" type="ORF">GOMPHAMPRED_000654</name>
</gene>
<dbReference type="AlphaFoldDB" id="A0A8H3IE61"/>
<dbReference type="Proteomes" id="UP000664169">
    <property type="component" value="Unassembled WGS sequence"/>
</dbReference>
<accession>A0A8H3IE61</accession>
<sequence>MSVSYNQSAHDSLNGDSSHFDADFYPNDSASFANMDPSLSSAGVDTLNNTAAAANAHLAGTSSAYNAMLAHEASMSSGAGRQSLGGDDSLSIAAMPVRSGKASRACDECRRRKSKCTDGNPDTGQACAPCRARCGPDADCHYNRTPMKRGPSKGYIQAMKGNVDDVSRGQRKVLSHVDYLKVELETVKDQLSKLVDFVTNKFGPDALEPALSRDEIIKRVRFSTNAIPDTHVLSLDGQKAVSQYEARFQSVLPFLPTDTLLFQNVMEQASEGVQNAFEYALRAIDTPVYSGAEVDLKRAEFIAKANACLEKQAYGALYLATVGILMLAIQTTGPVSEYKGKMPNMLSLHDKAISSFTSLHAFEDASSVPPEHAYYVRCIAIGIRSLLMVISVGSGEIFGIIDQIAIPTGEEANLISEPCYKFTQLAETFHEIFRAGLQSQPINFAELSLYDTDLPLPEYKIVVLTLQLLICRLNTFTDTPNPIEIIAHLNNVIDNLYFSATPDTQTLLGPICWLYYHGLALAIKTAFDLSQSDDATDSAGLKQAAVLAVQKLKGIIGHLPVGTLSGWEHAAVSTLNRFLSTIPGSSPSSSGRWRDVLVKDAYLRALDY</sequence>
<dbReference type="GO" id="GO:0000981">
    <property type="term" value="F:DNA-binding transcription factor activity, RNA polymerase II-specific"/>
    <property type="evidence" value="ECO:0007669"/>
    <property type="project" value="InterPro"/>
</dbReference>
<dbReference type="SMART" id="SM00066">
    <property type="entry name" value="GAL4"/>
    <property type="match status" value="1"/>
</dbReference>
<dbReference type="EMBL" id="CAJPDQ010000010">
    <property type="protein sequence ID" value="CAF9915188.1"/>
    <property type="molecule type" value="Genomic_DNA"/>
</dbReference>
<name>A0A8H3IE61_9LECA</name>
<evidence type="ECO:0000313" key="8">
    <source>
        <dbReference type="Proteomes" id="UP000664169"/>
    </source>
</evidence>
<dbReference type="PANTHER" id="PTHR31668">
    <property type="entry name" value="GLUCOSE TRANSPORT TRANSCRIPTION REGULATOR RGT1-RELATED-RELATED"/>
    <property type="match status" value="1"/>
</dbReference>
<organism evidence="7 8">
    <name type="scientific">Gomphillus americanus</name>
    <dbReference type="NCBI Taxonomy" id="1940652"/>
    <lineage>
        <taxon>Eukaryota</taxon>
        <taxon>Fungi</taxon>
        <taxon>Dikarya</taxon>
        <taxon>Ascomycota</taxon>
        <taxon>Pezizomycotina</taxon>
        <taxon>Lecanoromycetes</taxon>
        <taxon>OSLEUM clade</taxon>
        <taxon>Ostropomycetidae</taxon>
        <taxon>Ostropales</taxon>
        <taxon>Graphidaceae</taxon>
        <taxon>Gomphilloideae</taxon>
        <taxon>Gomphillus</taxon>
    </lineage>
</organism>
<evidence type="ECO:0000256" key="3">
    <source>
        <dbReference type="ARBA" id="ARBA00023125"/>
    </source>
</evidence>
<evidence type="ECO:0000259" key="6">
    <source>
        <dbReference type="PROSITE" id="PS50048"/>
    </source>
</evidence>
<keyword evidence="3" id="KW-0238">DNA-binding</keyword>
<evidence type="ECO:0000256" key="5">
    <source>
        <dbReference type="ARBA" id="ARBA00023242"/>
    </source>
</evidence>
<evidence type="ECO:0000256" key="2">
    <source>
        <dbReference type="ARBA" id="ARBA00023015"/>
    </source>
</evidence>
<dbReference type="InterPro" id="IPR050797">
    <property type="entry name" value="Carb_Metab_Trans_Reg"/>
</dbReference>
<dbReference type="InterPro" id="IPR001138">
    <property type="entry name" value="Zn2Cys6_DnaBD"/>
</dbReference>
<dbReference type="GO" id="GO:0008270">
    <property type="term" value="F:zinc ion binding"/>
    <property type="evidence" value="ECO:0007669"/>
    <property type="project" value="InterPro"/>
</dbReference>
<dbReference type="GO" id="GO:0003677">
    <property type="term" value="F:DNA binding"/>
    <property type="evidence" value="ECO:0007669"/>
    <property type="project" value="UniProtKB-KW"/>
</dbReference>
<proteinExistence type="predicted"/>
<keyword evidence="4" id="KW-0804">Transcription</keyword>
<comment type="caution">
    <text evidence="7">The sequence shown here is derived from an EMBL/GenBank/DDBJ whole genome shotgun (WGS) entry which is preliminary data.</text>
</comment>
<keyword evidence="5" id="KW-0539">Nucleus</keyword>
<keyword evidence="1" id="KW-0479">Metal-binding</keyword>
<keyword evidence="2" id="KW-0805">Transcription regulation</keyword>
<evidence type="ECO:0000256" key="1">
    <source>
        <dbReference type="ARBA" id="ARBA00022723"/>
    </source>
</evidence>
<evidence type="ECO:0000313" key="7">
    <source>
        <dbReference type="EMBL" id="CAF9915188.1"/>
    </source>
</evidence>
<dbReference type="SUPFAM" id="SSF57701">
    <property type="entry name" value="Zn2/Cys6 DNA-binding domain"/>
    <property type="match status" value="1"/>
</dbReference>
<dbReference type="PROSITE" id="PS50048">
    <property type="entry name" value="ZN2_CY6_FUNGAL_2"/>
    <property type="match status" value="1"/>
</dbReference>
<dbReference type="OrthoDB" id="5426978at2759"/>
<dbReference type="PANTHER" id="PTHR31668:SF26">
    <property type="entry name" value="GLUCOSE TRANSPORT TRANSCRIPTION REGULATOR RGT1-RELATED"/>
    <property type="match status" value="1"/>
</dbReference>
<evidence type="ECO:0000256" key="4">
    <source>
        <dbReference type="ARBA" id="ARBA00023163"/>
    </source>
</evidence>
<keyword evidence="8" id="KW-1185">Reference proteome</keyword>